<dbReference type="InterPro" id="IPR047654">
    <property type="entry name" value="IS1634_transpos"/>
</dbReference>
<sequence>MYVDYCKVRNKNKTYYRALLRESYRENGKVKKRNIANLGPCSEEEVKAIRLALQHKSNLTNFDFVDNNLKLLQGPSLGAVWLVNTIAERLGISKALGNSRQGKLALWQVIARVISQGSRLSAVRLANNHGACDILDLEPFHEEHLYKNLDWLADNQQEIEKKLARELHGTEKVDLYLYDVTSSYLEGTQNEFSAFGYNRDKKRGNKQIVIGLLCDYNGIPISIEVFPGNTQDTATFGSQVAKVANSFGGGSVTFVGDRGMIKIPQIQELQAFEQHEFHYITAITKPQIEKLIKDGPIQFNLFDQELAEIQQENGPRYILRRNPSRANEIKQGREEKFQSLFEFVSSKNDYLKNHPRAKVSTARKEITNRINKLKINEWVVVTEQERTFNLSKKQDILNETGELDGCYVIKTDIERKVAPKEIIHDRYKDLAQVEWAFRTSKTTHLEIHPLYVRFKQRTRGHAFIVMMAYRIVKELSSLWNSVDVTVQEGINELDSLCSTFVCIEGSKSFHRIPEPRTLSRQLLELANVELPPVFPAKNVSVDTKKKLSKP</sequence>
<gene>
    <name evidence="2" type="ORF">BECKFM1743A_GA0114220_100758</name>
    <name evidence="3" type="ORF">BECKFM1743B_GA0114221_101576</name>
</gene>
<name>A0A450SBP1_9GAMM</name>
<dbReference type="PANTHER" id="PTHR34614">
    <property type="match status" value="1"/>
</dbReference>
<evidence type="ECO:0000313" key="3">
    <source>
        <dbReference type="EMBL" id="VFK10857.1"/>
    </source>
</evidence>
<protein>
    <submittedName>
        <fullName evidence="2">Transposase</fullName>
    </submittedName>
</protein>
<organism evidence="2">
    <name type="scientific">Candidatus Kentrum sp. FM</name>
    <dbReference type="NCBI Taxonomy" id="2126340"/>
    <lineage>
        <taxon>Bacteria</taxon>
        <taxon>Pseudomonadati</taxon>
        <taxon>Pseudomonadota</taxon>
        <taxon>Gammaproteobacteria</taxon>
        <taxon>Candidatus Kentrum</taxon>
    </lineage>
</organism>
<dbReference type="AlphaFoldDB" id="A0A450SBP1"/>
<dbReference type="GO" id="GO:0003677">
    <property type="term" value="F:DNA binding"/>
    <property type="evidence" value="ECO:0007669"/>
    <property type="project" value="InterPro"/>
</dbReference>
<proteinExistence type="predicted"/>
<dbReference type="GO" id="GO:0004803">
    <property type="term" value="F:transposase activity"/>
    <property type="evidence" value="ECO:0007669"/>
    <property type="project" value="InterPro"/>
</dbReference>
<dbReference type="GO" id="GO:0006313">
    <property type="term" value="P:DNA transposition"/>
    <property type="evidence" value="ECO:0007669"/>
    <property type="project" value="InterPro"/>
</dbReference>
<evidence type="ECO:0000313" key="2">
    <source>
        <dbReference type="EMBL" id="VFJ49697.1"/>
    </source>
</evidence>
<dbReference type="InterPro" id="IPR002559">
    <property type="entry name" value="Transposase_11"/>
</dbReference>
<dbReference type="Pfam" id="PF01609">
    <property type="entry name" value="DDE_Tnp_1"/>
    <property type="match status" value="1"/>
</dbReference>
<accession>A0A450SBP1</accession>
<dbReference type="EMBL" id="CAADEZ010000075">
    <property type="protein sequence ID" value="VFJ49697.1"/>
    <property type="molecule type" value="Genomic_DNA"/>
</dbReference>
<dbReference type="EMBL" id="CAADFL010000157">
    <property type="protein sequence ID" value="VFK10857.1"/>
    <property type="molecule type" value="Genomic_DNA"/>
</dbReference>
<evidence type="ECO:0000259" key="1">
    <source>
        <dbReference type="Pfam" id="PF01609"/>
    </source>
</evidence>
<dbReference type="NCBIfam" id="NF033559">
    <property type="entry name" value="transpos_IS1634"/>
    <property type="match status" value="1"/>
</dbReference>
<feature type="domain" description="Transposase IS4-like" evidence="1">
    <location>
        <begin position="177"/>
        <end position="469"/>
    </location>
</feature>
<dbReference type="PANTHER" id="PTHR34614:SF2">
    <property type="entry name" value="TRANSPOSASE IS4-LIKE DOMAIN-CONTAINING PROTEIN"/>
    <property type="match status" value="1"/>
</dbReference>
<reference evidence="2" key="1">
    <citation type="submission" date="2019-02" db="EMBL/GenBank/DDBJ databases">
        <authorList>
            <person name="Gruber-Vodicka R. H."/>
            <person name="Seah K. B. B."/>
        </authorList>
    </citation>
    <scope>NUCLEOTIDE SEQUENCE</scope>
    <source>
        <strain evidence="2">BECK_BZ163</strain>
        <strain evidence="3">BECK_BZ164</strain>
    </source>
</reference>